<dbReference type="SUPFAM" id="SSF51569">
    <property type="entry name" value="Aldolase"/>
    <property type="match status" value="1"/>
</dbReference>
<dbReference type="RefSeq" id="WP_237856630.1">
    <property type="nucleotide sequence ID" value="NZ_JAKLWS010000065.1"/>
</dbReference>
<organism evidence="2 3">
    <name type="scientific">Rhodohalobacter sulfatireducens</name>
    <dbReference type="NCBI Taxonomy" id="2911366"/>
    <lineage>
        <taxon>Bacteria</taxon>
        <taxon>Pseudomonadati</taxon>
        <taxon>Balneolota</taxon>
        <taxon>Balneolia</taxon>
        <taxon>Balneolales</taxon>
        <taxon>Balneolaceae</taxon>
        <taxon>Rhodohalobacter</taxon>
    </lineage>
</organism>
<dbReference type="InterPro" id="IPR013785">
    <property type="entry name" value="Aldolase_TIM"/>
</dbReference>
<name>A0ABS9KJS2_9BACT</name>
<reference evidence="2" key="1">
    <citation type="submission" date="2022-01" db="EMBL/GenBank/DDBJ databases">
        <authorList>
            <person name="Wang Y."/>
        </authorList>
    </citation>
    <scope>NUCLEOTIDE SEQUENCE</scope>
    <source>
        <strain evidence="2">WB101</strain>
    </source>
</reference>
<dbReference type="EMBL" id="JAKLWS010000065">
    <property type="protein sequence ID" value="MCG2591074.1"/>
    <property type="molecule type" value="Genomic_DNA"/>
</dbReference>
<gene>
    <name evidence="2" type="ORF">L6773_21060</name>
</gene>
<evidence type="ECO:0000313" key="2">
    <source>
        <dbReference type="EMBL" id="MCG2591074.1"/>
    </source>
</evidence>
<accession>A0ABS9KJS2</accession>
<dbReference type="Gene3D" id="3.20.20.70">
    <property type="entry name" value="Aldolase class I"/>
    <property type="match status" value="1"/>
</dbReference>
<dbReference type="InterPro" id="IPR054574">
    <property type="entry name" value="Cgl0159_dom"/>
</dbReference>
<dbReference type="Proteomes" id="UP001165366">
    <property type="component" value="Unassembled WGS sequence"/>
</dbReference>
<dbReference type="Pfam" id="PF22649">
    <property type="entry name" value="Cgl0159"/>
    <property type="match status" value="1"/>
</dbReference>
<keyword evidence="3" id="KW-1185">Reference proteome</keyword>
<comment type="caution">
    <text evidence="2">The sequence shown here is derived from an EMBL/GenBank/DDBJ whole genome shotgun (WGS) entry which is preliminary data.</text>
</comment>
<evidence type="ECO:0000313" key="3">
    <source>
        <dbReference type="Proteomes" id="UP001165366"/>
    </source>
</evidence>
<protein>
    <recommendedName>
        <fullName evidence="1">Cgl0159-like domain-containing protein</fullName>
    </recommendedName>
</protein>
<proteinExistence type="predicted"/>
<sequence>MSSFSKEKILPSNLFARITETRLRNPGYALAVASGRVRREGFVQTDPLNIVAADHPARGSLKAGDDALAMADRQDLLGRLMQILQSDWVDGVLGSMDIVEDLLILHGLKSEAGEGFLDNKLLIASLNRGGLPGSAWELDDPMTGPNASTCVQYGLDAAKMLLRVHMDDERSLNTIRYCADGIRDMNTIDRPIFIEPLPVVPTGNGYRVDADPEKLIQLMSVCSALGDSSRNVWLKIPYTEQFDRVVGSTSLPMVILGGGKSHSKEEFLENIRRAMDTGRQVRGTMIGRNMLYPKDSGPLEMAESIGKVVRQKDVSA</sequence>
<evidence type="ECO:0000259" key="1">
    <source>
        <dbReference type="Pfam" id="PF22649"/>
    </source>
</evidence>
<reference evidence="2" key="2">
    <citation type="submission" date="2024-05" db="EMBL/GenBank/DDBJ databases">
        <title>Rhodohalobacter halophilus gen. nov., sp. nov., a moderately halophilic member of the family Balneolaceae.</title>
        <authorList>
            <person name="Xia J."/>
        </authorList>
    </citation>
    <scope>NUCLEOTIDE SEQUENCE</scope>
    <source>
        <strain evidence="2">WB101</strain>
    </source>
</reference>
<feature type="domain" description="Cgl0159-like" evidence="1">
    <location>
        <begin position="48"/>
        <end position="296"/>
    </location>
</feature>